<evidence type="ECO:0000259" key="3">
    <source>
        <dbReference type="PROSITE" id="PS51232"/>
    </source>
</evidence>
<comment type="caution">
    <text evidence="4">The sequence shown here is derived from an EMBL/GenBank/DDBJ whole genome shotgun (WGS) entry which is preliminary data.</text>
</comment>
<dbReference type="PANTHER" id="PTHR45857">
    <property type="entry name" value="FORMIN-LIKE PROTEIN"/>
    <property type="match status" value="1"/>
</dbReference>
<dbReference type="InterPro" id="IPR010473">
    <property type="entry name" value="GTPase-bd"/>
</dbReference>
<feature type="compositionally biased region" description="Polar residues" evidence="2">
    <location>
        <begin position="153"/>
        <end position="163"/>
    </location>
</feature>
<dbReference type="GO" id="GO:0005829">
    <property type="term" value="C:cytosol"/>
    <property type="evidence" value="ECO:0007669"/>
    <property type="project" value="TreeGrafter"/>
</dbReference>
<dbReference type="Gene3D" id="1.25.10.10">
    <property type="entry name" value="Leucine-rich Repeat Variant"/>
    <property type="match status" value="1"/>
</dbReference>
<dbReference type="GO" id="GO:0051015">
    <property type="term" value="F:actin filament binding"/>
    <property type="evidence" value="ECO:0007669"/>
    <property type="project" value="TreeGrafter"/>
</dbReference>
<dbReference type="SMART" id="SM01140">
    <property type="entry name" value="Drf_GBD"/>
    <property type="match status" value="1"/>
</dbReference>
<dbReference type="OrthoDB" id="1668162at2759"/>
<dbReference type="InterPro" id="IPR042201">
    <property type="entry name" value="FH2_Formin_sf"/>
</dbReference>
<feature type="region of interest" description="Disordered" evidence="2">
    <location>
        <begin position="581"/>
        <end position="630"/>
    </location>
</feature>
<dbReference type="InterPro" id="IPR010472">
    <property type="entry name" value="FH3_dom"/>
</dbReference>
<dbReference type="STRING" id="147828.A0A4S2LIW1"/>
<dbReference type="InterPro" id="IPR043592">
    <property type="entry name" value="FMNL_animal"/>
</dbReference>
<gene>
    <name evidence="4" type="ORF">CRM22_007247</name>
</gene>
<dbReference type="Proteomes" id="UP000308267">
    <property type="component" value="Unassembled WGS sequence"/>
</dbReference>
<feature type="region of interest" description="Disordered" evidence="2">
    <location>
        <begin position="1156"/>
        <end position="1176"/>
    </location>
</feature>
<dbReference type="InterPro" id="IPR014768">
    <property type="entry name" value="GBD/FH3_dom"/>
</dbReference>
<dbReference type="InterPro" id="IPR016024">
    <property type="entry name" value="ARM-type_fold"/>
</dbReference>
<accession>A0A4S2LIW1</accession>
<proteinExistence type="predicted"/>
<sequence>MGSSHSSHSPVVPLNQDANNNRVITQGEDFDTRWKRFIESLDISSLHVKHVESLDKQKRLELLLSFEAKNPERPVSHYVNTLKNFDWGLLLNPKKRDSGNDLRTLLLSTEISLRTDSVGWVYEFLNYDGLDILHRFMSTCLELIFWPAENTKRSTSASDQCGSLSKPKPNYESQLPRDASVSCSLAMNGENPPFIDENVTQFPHGQSACRFNPQRIVDILNNRILPDGSRRAVPKGVKALLKECLHLSLRCLKTILNNQHGCKRAFDHPDLLTVLTFCLLHPSYATKALVLDILTALCLIEGGHSKVLHGFDRLRRVMGEGLRFELLLTLFRCHEGFDAEQYNVDFPVACVQFFNIVVHCPENINLRVYLQHELFLLGLDDTLKKLRYRADDRLKQHVEAYLDNRVDCSLLLEDAEAKEAAVSELERVEADLVHKLNAVKEATRVELEAAFRVREMELSNLVDSLRIRIRDLNVSSWDRENAIKQRMEELNQALKASRTEVAYLQAAVESIKSKSINVGHGVHTASMATSTNFEADVPASLDASDSHCEHPQSASLGLGALRSNSLDVGCLKASPRLTNGTLPPGSFIEDDANKCSTDPSGKHVNGPQKPVRKHAQPTSPFRGSQSKAGDCPVKDLSAVRQLALNATSALSQLLQRTSCKDPNSSVSFVVPPIGWKPINRRQSVKDSIFDSAIFQKSVNLYPLNVGSEQVDDLWTICSMHLAEPWLSATQRCEAVFARHSELCTAHNGQSNSSRFMWLAEMQLVQCDIVQQLVSSDSVPLSSLADCELFRQLTRFELNCVVAQRLLHQMRTESELTSPDIRSDLFGLLESALEQKFICTRQALAFYPTAAENRWFLTASFLHITLLKQLWPAELQRVTESLSALLAACMSILVNPKLPIIVRLILECASRVTANWNMEGFQLQSLDVLLDWTLSGLTVHTTPLQPPADGGPPAYSPNMAGSEKTRKAPTSFLQSFALLVSRVAPNILDWPGDLCHLEAASRVSITEIIDRIGLLEVVCKVWHTLLSSDSRLRELDTELRSTTNSHLACDVVNTQLIQLHQAADSVDTVVFSTAHWLLQLPLQTPSPSSSIQRGWLAPLARFATAFERCVSDLDENLHDHCVAAEKGASVDTPHMREQRRRRNEEDVTLWLFRTRPHAHGGGKREHRRKKHRTRQLDSDGIMDDILAGLTSQPLRADVHVKRTDSAPPKHST</sequence>
<name>A0A4S2LIW1_OPIFE</name>
<evidence type="ECO:0000313" key="5">
    <source>
        <dbReference type="Proteomes" id="UP000308267"/>
    </source>
</evidence>
<dbReference type="AlphaFoldDB" id="A0A4S2LIW1"/>
<feature type="region of interest" description="Disordered" evidence="2">
    <location>
        <begin position="1191"/>
        <end position="1211"/>
    </location>
</feature>
<organism evidence="4 5">
    <name type="scientific">Opisthorchis felineus</name>
    <dbReference type="NCBI Taxonomy" id="147828"/>
    <lineage>
        <taxon>Eukaryota</taxon>
        <taxon>Metazoa</taxon>
        <taxon>Spiralia</taxon>
        <taxon>Lophotrochozoa</taxon>
        <taxon>Platyhelminthes</taxon>
        <taxon>Trematoda</taxon>
        <taxon>Digenea</taxon>
        <taxon>Opisthorchiida</taxon>
        <taxon>Opisthorchiata</taxon>
        <taxon>Opisthorchiidae</taxon>
        <taxon>Opisthorchis</taxon>
    </lineage>
</organism>
<dbReference type="GO" id="GO:0016477">
    <property type="term" value="P:cell migration"/>
    <property type="evidence" value="ECO:0007669"/>
    <property type="project" value="TreeGrafter"/>
</dbReference>
<feature type="compositionally biased region" description="Polar residues" evidence="2">
    <location>
        <begin position="616"/>
        <end position="627"/>
    </location>
</feature>
<dbReference type="PROSITE" id="PS51232">
    <property type="entry name" value="GBD_FH3"/>
    <property type="match status" value="1"/>
</dbReference>
<evidence type="ECO:0000256" key="1">
    <source>
        <dbReference type="SAM" id="Coils"/>
    </source>
</evidence>
<dbReference type="Pfam" id="PF06371">
    <property type="entry name" value="Drf_GBD"/>
    <property type="match status" value="1"/>
</dbReference>
<dbReference type="SMART" id="SM01139">
    <property type="entry name" value="Drf_FH3"/>
    <property type="match status" value="1"/>
</dbReference>
<feature type="region of interest" description="Disordered" evidence="2">
    <location>
        <begin position="1"/>
        <end position="20"/>
    </location>
</feature>
<feature type="compositionally biased region" description="Basic residues" evidence="2">
    <location>
        <begin position="1156"/>
        <end position="1172"/>
    </location>
</feature>
<keyword evidence="1" id="KW-0175">Coiled coil</keyword>
<protein>
    <recommendedName>
        <fullName evidence="3">GBD/FH3 domain-containing protein</fullName>
    </recommendedName>
</protein>
<feature type="region of interest" description="Disordered" evidence="2">
    <location>
        <begin position="153"/>
        <end position="175"/>
    </location>
</feature>
<dbReference type="SUPFAM" id="SSF48371">
    <property type="entry name" value="ARM repeat"/>
    <property type="match status" value="1"/>
</dbReference>
<dbReference type="GO" id="GO:0030866">
    <property type="term" value="P:cortical actin cytoskeleton organization"/>
    <property type="evidence" value="ECO:0007669"/>
    <property type="project" value="TreeGrafter"/>
</dbReference>
<evidence type="ECO:0000256" key="2">
    <source>
        <dbReference type="SAM" id="MobiDB-lite"/>
    </source>
</evidence>
<dbReference type="GO" id="GO:0031267">
    <property type="term" value="F:small GTPase binding"/>
    <property type="evidence" value="ECO:0007669"/>
    <property type="project" value="InterPro"/>
</dbReference>
<reference evidence="4 5" key="1">
    <citation type="journal article" date="2019" name="BMC Genomics">
        <title>New insights from Opisthorchis felineus genome: update on genomics of the epidemiologically important liver flukes.</title>
        <authorList>
            <person name="Ershov N.I."/>
            <person name="Mordvinov V.A."/>
            <person name="Prokhortchouk E.B."/>
            <person name="Pakharukova M.Y."/>
            <person name="Gunbin K.V."/>
            <person name="Ustyantsev K."/>
            <person name="Genaev M.A."/>
            <person name="Blinov A.G."/>
            <person name="Mazur A."/>
            <person name="Boulygina E."/>
            <person name="Tsygankova S."/>
            <person name="Khrameeva E."/>
            <person name="Chekanov N."/>
            <person name="Fan G."/>
            <person name="Xiao A."/>
            <person name="Zhang H."/>
            <person name="Xu X."/>
            <person name="Yang H."/>
            <person name="Solovyev V."/>
            <person name="Lee S.M."/>
            <person name="Liu X."/>
            <person name="Afonnikov D.A."/>
            <person name="Skryabin K.G."/>
        </authorList>
    </citation>
    <scope>NUCLEOTIDE SEQUENCE [LARGE SCALE GENOMIC DNA]</scope>
    <source>
        <strain evidence="4">AK-0245</strain>
        <tissue evidence="4">Whole organism</tissue>
    </source>
</reference>
<feature type="coiled-coil region" evidence="1">
    <location>
        <begin position="480"/>
        <end position="507"/>
    </location>
</feature>
<dbReference type="Pfam" id="PF06367">
    <property type="entry name" value="Drf_FH3"/>
    <property type="match status" value="1"/>
</dbReference>
<feature type="domain" description="GBD/FH3" evidence="3">
    <location>
        <begin position="22"/>
        <end position="502"/>
    </location>
</feature>
<feature type="compositionally biased region" description="Low complexity" evidence="2">
    <location>
        <begin position="1"/>
        <end position="13"/>
    </location>
</feature>
<feature type="region of interest" description="Disordered" evidence="2">
    <location>
        <begin position="942"/>
        <end position="962"/>
    </location>
</feature>
<dbReference type="Gene3D" id="1.20.58.2220">
    <property type="entry name" value="Formin, FH2 domain"/>
    <property type="match status" value="1"/>
</dbReference>
<keyword evidence="5" id="KW-1185">Reference proteome</keyword>
<dbReference type="PANTHER" id="PTHR45857:SF4">
    <property type="entry name" value="FORMIN-LIKE PROTEIN"/>
    <property type="match status" value="1"/>
</dbReference>
<dbReference type="InterPro" id="IPR011989">
    <property type="entry name" value="ARM-like"/>
</dbReference>
<evidence type="ECO:0000313" key="4">
    <source>
        <dbReference type="EMBL" id="TGZ62776.1"/>
    </source>
</evidence>
<dbReference type="GO" id="GO:0008360">
    <property type="term" value="P:regulation of cell shape"/>
    <property type="evidence" value="ECO:0007669"/>
    <property type="project" value="TreeGrafter"/>
</dbReference>
<dbReference type="EMBL" id="SJOL01007385">
    <property type="protein sequence ID" value="TGZ62776.1"/>
    <property type="molecule type" value="Genomic_DNA"/>
</dbReference>